<protein>
    <submittedName>
        <fullName evidence="1">Uncharacterized protein</fullName>
    </submittedName>
</protein>
<dbReference type="AlphaFoldDB" id="A0A1G6PQB9"/>
<name>A0A1G6PQB9_9BACL</name>
<dbReference type="EMBL" id="FMZA01000017">
    <property type="protein sequence ID" value="SDC81565.1"/>
    <property type="molecule type" value="Genomic_DNA"/>
</dbReference>
<gene>
    <name evidence="1" type="ORF">SAMN04488112_11761</name>
</gene>
<dbReference type="Proteomes" id="UP000199387">
    <property type="component" value="Unassembled WGS sequence"/>
</dbReference>
<keyword evidence="2" id="KW-1185">Reference proteome</keyword>
<evidence type="ECO:0000313" key="1">
    <source>
        <dbReference type="EMBL" id="SDC81565.1"/>
    </source>
</evidence>
<evidence type="ECO:0000313" key="2">
    <source>
        <dbReference type="Proteomes" id="UP000199387"/>
    </source>
</evidence>
<reference evidence="1 2" key="1">
    <citation type="submission" date="2016-10" db="EMBL/GenBank/DDBJ databases">
        <authorList>
            <person name="de Groot N.N."/>
        </authorList>
    </citation>
    <scope>NUCLEOTIDE SEQUENCE [LARGE SCALE GENOMIC DNA]</scope>
    <source>
        <strain evidence="1 2">DSM 45514</strain>
    </source>
</reference>
<proteinExistence type="predicted"/>
<sequence>MLFALTVGGFTAQSVSAKSAVVDTGLKAVAEDQADRASLQARSELAATTEEEKENVAADLGAAATPLDDGDENGFSPNLDVVLDELLGGDDDNNDDDGLLGGLL</sequence>
<organism evidence="1 2">
    <name type="scientific">Melghirimyces thermohalophilus</name>
    <dbReference type="NCBI Taxonomy" id="1236220"/>
    <lineage>
        <taxon>Bacteria</taxon>
        <taxon>Bacillati</taxon>
        <taxon>Bacillota</taxon>
        <taxon>Bacilli</taxon>
        <taxon>Bacillales</taxon>
        <taxon>Thermoactinomycetaceae</taxon>
        <taxon>Melghirimyces</taxon>
    </lineage>
</organism>
<accession>A0A1G6PQB9</accession>